<evidence type="ECO:0000313" key="3">
    <source>
        <dbReference type="Proteomes" id="UP000248132"/>
    </source>
</evidence>
<evidence type="ECO:0000256" key="1">
    <source>
        <dbReference type="SAM" id="MobiDB-lite"/>
    </source>
</evidence>
<keyword evidence="3" id="KW-1185">Reference proteome</keyword>
<evidence type="ECO:0000313" key="2">
    <source>
        <dbReference type="EMBL" id="PYG86566.1"/>
    </source>
</evidence>
<feature type="region of interest" description="Disordered" evidence="1">
    <location>
        <begin position="1"/>
        <end position="36"/>
    </location>
</feature>
<protein>
    <submittedName>
        <fullName evidence="2">Uncharacterized protein</fullName>
    </submittedName>
</protein>
<dbReference type="EMBL" id="QKMR01000020">
    <property type="protein sequence ID" value="PYG86566.1"/>
    <property type="molecule type" value="Genomic_DNA"/>
</dbReference>
<sequence>MMQKNNNYIFKIGSSKTDNPREKESIKNNSKKTGRPLKVAGRCKTKYVKVFCTEEDYLYFQKYCEEQNISGSEMLYRYLRRMIRSNKKI</sequence>
<comment type="caution">
    <text evidence="2">The sequence shown here is derived from an EMBL/GenBank/DDBJ whole genome shotgun (WGS) entry which is preliminary data.</text>
</comment>
<dbReference type="AlphaFoldDB" id="A0A318XJ64"/>
<reference evidence="2 3" key="1">
    <citation type="submission" date="2018-06" db="EMBL/GenBank/DDBJ databases">
        <title>Genomic Encyclopedia of Type Strains, Phase I: the one thousand microbial genomes (KMG-I) project.</title>
        <authorList>
            <person name="Kyrpides N."/>
        </authorList>
    </citation>
    <scope>NUCLEOTIDE SEQUENCE [LARGE SCALE GENOMIC DNA]</scope>
    <source>
        <strain evidence="2 3">DSM 19573</strain>
    </source>
</reference>
<accession>A0A318XJ64</accession>
<proteinExistence type="predicted"/>
<dbReference type="Proteomes" id="UP000248132">
    <property type="component" value="Unassembled WGS sequence"/>
</dbReference>
<dbReference type="RefSeq" id="WP_110462975.1">
    <property type="nucleotide sequence ID" value="NZ_QKMR01000020.1"/>
</dbReference>
<name>A0A318XJ64_9FIRM</name>
<gene>
    <name evidence="2" type="ORF">LY28_02994</name>
</gene>
<organism evidence="2 3">
    <name type="scientific">Ruminiclostridium sufflavum DSM 19573</name>
    <dbReference type="NCBI Taxonomy" id="1121337"/>
    <lineage>
        <taxon>Bacteria</taxon>
        <taxon>Bacillati</taxon>
        <taxon>Bacillota</taxon>
        <taxon>Clostridia</taxon>
        <taxon>Eubacteriales</taxon>
        <taxon>Oscillospiraceae</taxon>
        <taxon>Ruminiclostridium</taxon>
    </lineage>
</organism>